<evidence type="ECO:0000259" key="3">
    <source>
        <dbReference type="Pfam" id="PF13709"/>
    </source>
</evidence>
<feature type="transmembrane region" description="Helical" evidence="1">
    <location>
        <begin position="631"/>
        <end position="653"/>
    </location>
</feature>
<keyword evidence="1" id="KW-0812">Transmembrane</keyword>
<dbReference type="Gene3D" id="3.40.50.12140">
    <property type="entry name" value="Domain of unknown function DUF4159"/>
    <property type="match status" value="1"/>
</dbReference>
<gene>
    <name evidence="4" type="ORF">GCM10010964_24030</name>
</gene>
<evidence type="ECO:0000313" key="4">
    <source>
        <dbReference type="EMBL" id="GGG35352.1"/>
    </source>
</evidence>
<feature type="transmembrane region" description="Helical" evidence="1">
    <location>
        <begin position="61"/>
        <end position="79"/>
    </location>
</feature>
<feature type="domain" description="DUF4159" evidence="3">
    <location>
        <begin position="708"/>
        <end position="913"/>
    </location>
</feature>
<dbReference type="EMBL" id="BMKS01000006">
    <property type="protein sequence ID" value="GGG35352.1"/>
    <property type="molecule type" value="Genomic_DNA"/>
</dbReference>
<dbReference type="NCBIfam" id="TIGR02226">
    <property type="entry name" value="two_anch"/>
    <property type="match status" value="1"/>
</dbReference>
<comment type="caution">
    <text evidence="4">The sequence shown here is derived from an EMBL/GenBank/DDBJ whole genome shotgun (WGS) entry which is preliminary data.</text>
</comment>
<sequence>MLSLGPVAFAAPWLLLALPALPLLWWLLRVTPPAPRRQVFPPIRLLRDLPVVEQTPARTPWWLLALRMLAAALVVLGLARPVLGPGAGAGVAGGGMPLLVVVDDGWAAAPDWPARMAAAAAAVERAGRDDRRGALLVTAASETGEPPSVSGLMPAEELRARLAALRPKPWPPDRVAALEALRRFRAAHPGGFESLFVADGVEHAAEGAPEGFAPLAAALAAAGPLTLALAEGRAVRRLDPPTAEADRLGVTVRQIPLAVASEAGVLARTGDGRVLARAAVPIPAGAAAGEATLELPLEIRNQVVRLELDEPAGAAGVVLLDERFRRRPVGLLAGGEGSADAHLIGELFYLDRALGPFTEIRRGALEQILARQVAVLVLADRTVPEGREREMLQRWVEEGGTLVRFAGPRLAERQDPLLPVALRAGERQLGGALSWEQPQRLAPFPDHSPFAGLPVPAEVTVERQVLAEPSPRLAERSWARLADGTPLVTAEPRGAGRVVLFHVTANADWSNLPLSGLFVDMLQRLVALSAGVRGAEGEQPLAPLETLDGFGRLGPVPPAAAAVAANRIDGTAASPRHPPGWYGSAGQGEGGEAAYRRALNLTAGLPPLRAAPPPAGAAILPIGGIPAERDLGPWLLAAAFLILALDMLISLVLRGLLPAAASRRAARAGATTAAVLLLATLAAAAVLPPAAQAQRGPAPEGAAALATRLAYVATGDSAVDEIVRTGLLGLSDYVNRRTAAALAEPVAVVPGRDDLSFYPLLYWAVTPEAPQPDARAVEALNAFMRHGGIILFDTRTEGSGEGFAPGARAALRRVTRDLTVPPLAPVPEDHVLKRAFYLLSELPGRFAGGTVWVARDVDRANDSVSPVIIGGHDWVGAWAVDQRGNNPYAAIPGGARQRTLAYRFGVNLVMYALTGNYKGDQVHVPAILERLGN</sequence>
<feature type="domain" description="Aerotolerance regulator N-terminal" evidence="2">
    <location>
        <begin position="8"/>
        <end position="81"/>
    </location>
</feature>
<reference evidence="4 5" key="1">
    <citation type="journal article" date="2014" name="Int. J. Syst. Evol. Microbiol.">
        <title>Complete genome sequence of Corynebacterium casei LMG S-19264T (=DSM 44701T), isolated from a smear-ripened cheese.</title>
        <authorList>
            <consortium name="US DOE Joint Genome Institute (JGI-PGF)"/>
            <person name="Walter F."/>
            <person name="Albersmeier A."/>
            <person name="Kalinowski J."/>
            <person name="Ruckert C."/>
        </authorList>
    </citation>
    <scope>NUCLEOTIDE SEQUENCE [LARGE SCALE GENOMIC DNA]</scope>
    <source>
        <strain evidence="4 5">CGMCC 1.16330</strain>
    </source>
</reference>
<dbReference type="CDD" id="cd03143">
    <property type="entry name" value="A4_beta-galactosidase_middle_domain"/>
    <property type="match status" value="1"/>
</dbReference>
<dbReference type="Proteomes" id="UP000597507">
    <property type="component" value="Unassembled WGS sequence"/>
</dbReference>
<dbReference type="SUPFAM" id="SSF52317">
    <property type="entry name" value="Class I glutamine amidotransferase-like"/>
    <property type="match status" value="1"/>
</dbReference>
<dbReference type="InterPro" id="IPR025297">
    <property type="entry name" value="DUF4159"/>
</dbReference>
<keyword evidence="1" id="KW-1133">Transmembrane helix</keyword>
<dbReference type="RefSeq" id="WP_188900476.1">
    <property type="nucleotide sequence ID" value="NZ_BMKS01000006.1"/>
</dbReference>
<protein>
    <submittedName>
        <fullName evidence="4">Double-region</fullName>
    </submittedName>
</protein>
<dbReference type="AlphaFoldDB" id="A0A8J2ZC78"/>
<dbReference type="Pfam" id="PF13709">
    <property type="entry name" value="DUF4159"/>
    <property type="match status" value="1"/>
</dbReference>
<name>A0A8J2ZC78_9PROT</name>
<proteinExistence type="predicted"/>
<keyword evidence="1" id="KW-0472">Membrane</keyword>
<organism evidence="4 5">
    <name type="scientific">Caldovatus sediminis</name>
    <dbReference type="NCBI Taxonomy" id="2041189"/>
    <lineage>
        <taxon>Bacteria</taxon>
        <taxon>Pseudomonadati</taxon>
        <taxon>Pseudomonadota</taxon>
        <taxon>Alphaproteobacteria</taxon>
        <taxon>Acetobacterales</taxon>
        <taxon>Roseomonadaceae</taxon>
        <taxon>Caldovatus</taxon>
    </lineage>
</organism>
<feature type="transmembrane region" description="Helical" evidence="1">
    <location>
        <begin position="665"/>
        <end position="687"/>
    </location>
</feature>
<dbReference type="InterPro" id="IPR029062">
    <property type="entry name" value="Class_I_gatase-like"/>
</dbReference>
<dbReference type="PANTHER" id="PTHR37464:SF1">
    <property type="entry name" value="BLL2463 PROTEIN"/>
    <property type="match status" value="1"/>
</dbReference>
<feature type="transmembrane region" description="Helical" evidence="1">
    <location>
        <begin position="6"/>
        <end position="28"/>
    </location>
</feature>
<dbReference type="InterPro" id="IPR024163">
    <property type="entry name" value="Aerotolerance_reg_N"/>
</dbReference>
<dbReference type="Gene3D" id="3.40.50.880">
    <property type="match status" value="1"/>
</dbReference>
<accession>A0A8J2ZC78</accession>
<evidence type="ECO:0000313" key="5">
    <source>
        <dbReference type="Proteomes" id="UP000597507"/>
    </source>
</evidence>
<keyword evidence="5" id="KW-1185">Reference proteome</keyword>
<dbReference type="InterPro" id="IPR011933">
    <property type="entry name" value="Double_TM_dom"/>
</dbReference>
<dbReference type="Pfam" id="PF07584">
    <property type="entry name" value="BatA"/>
    <property type="match status" value="1"/>
</dbReference>
<evidence type="ECO:0000256" key="1">
    <source>
        <dbReference type="SAM" id="Phobius"/>
    </source>
</evidence>
<evidence type="ECO:0000259" key="2">
    <source>
        <dbReference type="Pfam" id="PF07584"/>
    </source>
</evidence>
<dbReference type="PANTHER" id="PTHR37464">
    <property type="entry name" value="BLL2463 PROTEIN"/>
    <property type="match status" value="1"/>
</dbReference>